<dbReference type="Gene3D" id="1.20.58.70">
    <property type="match status" value="1"/>
</dbReference>
<evidence type="ECO:0000256" key="11">
    <source>
        <dbReference type="SAM" id="Phobius"/>
    </source>
</evidence>
<dbReference type="SMART" id="SM00503">
    <property type="entry name" value="SynN"/>
    <property type="match status" value="1"/>
</dbReference>
<dbReference type="GO" id="GO:0012505">
    <property type="term" value="C:endomembrane system"/>
    <property type="evidence" value="ECO:0007669"/>
    <property type="project" value="UniProtKB-SubCell"/>
</dbReference>
<dbReference type="PANTHER" id="PTHR19957:SF424">
    <property type="entry name" value="SYNTAXIN-1A"/>
    <property type="match status" value="1"/>
</dbReference>
<dbReference type="PANTHER" id="PTHR19957">
    <property type="entry name" value="SYNTAXIN"/>
    <property type="match status" value="1"/>
</dbReference>
<feature type="domain" description="T-SNARE coiled-coil homology" evidence="12">
    <location>
        <begin position="200"/>
        <end position="262"/>
    </location>
</feature>
<reference evidence="13 14" key="1">
    <citation type="journal article" date="2024" name="BMC Genomics">
        <title>Genome assembly of redclaw crayfish (Cherax quadricarinatus) provides insights into its immune adaptation and hypoxia tolerance.</title>
        <authorList>
            <person name="Liu Z."/>
            <person name="Zheng J."/>
            <person name="Li H."/>
            <person name="Fang K."/>
            <person name="Wang S."/>
            <person name="He J."/>
            <person name="Zhou D."/>
            <person name="Weng S."/>
            <person name="Chi M."/>
            <person name="Gu Z."/>
            <person name="He J."/>
            <person name="Li F."/>
            <person name="Wang M."/>
        </authorList>
    </citation>
    <scope>NUCLEOTIDE SEQUENCE [LARGE SCALE GENOMIC DNA]</scope>
    <source>
        <strain evidence="13">ZL_2023a</strain>
    </source>
</reference>
<sequence>MIKDRLESLKAARGEDDGVGPQVGGEVTLEMEREDLGDMDAFFKEVEMIREMIEKINTNVDSVRQQHSVILSSSQPDEEVKQKLDDLMADIKVTSVKIRSKLKGLEQMIGGTDSRANNASQRMKRSQHSTLTRLFCEAMSRYNTIQSEYRDRCKNRIQRQLEITGCKKTDEELEEMLETGNVEVFTQGIIMETQQARQRLADIEARHADIVKLETSIRELHDLFMEMAILVESQGEMVDRIENHVQEAQEYVETAKVQTKAALQYQGKARRKKIMIIICVIILLCVLILILALTLS</sequence>
<comment type="similarity">
    <text evidence="3 10">Belongs to the syntaxin family.</text>
</comment>
<dbReference type="GO" id="GO:0006887">
    <property type="term" value="P:exocytosis"/>
    <property type="evidence" value="ECO:0007669"/>
    <property type="project" value="TreeGrafter"/>
</dbReference>
<evidence type="ECO:0000313" key="14">
    <source>
        <dbReference type="Proteomes" id="UP001445076"/>
    </source>
</evidence>
<dbReference type="Pfam" id="PF05739">
    <property type="entry name" value="SNARE"/>
    <property type="match status" value="1"/>
</dbReference>
<comment type="subcellular location">
    <subcellularLocation>
        <location evidence="1">Endomembrane system</location>
        <topology evidence="1">Peripheral membrane protein</topology>
    </subcellularLocation>
    <subcellularLocation>
        <location evidence="2">Membrane</location>
        <topology evidence="2">Single-pass type IV membrane protein</topology>
    </subcellularLocation>
</comment>
<evidence type="ECO:0000256" key="2">
    <source>
        <dbReference type="ARBA" id="ARBA00004211"/>
    </source>
</evidence>
<feature type="transmembrane region" description="Helical" evidence="11">
    <location>
        <begin position="274"/>
        <end position="295"/>
    </location>
</feature>
<gene>
    <name evidence="13" type="ORF">OTU49_005213</name>
</gene>
<keyword evidence="9 11" id="KW-0472">Membrane</keyword>
<dbReference type="Gene3D" id="1.20.5.110">
    <property type="match status" value="1"/>
</dbReference>
<evidence type="ECO:0000256" key="1">
    <source>
        <dbReference type="ARBA" id="ARBA00004184"/>
    </source>
</evidence>
<name>A0AAW0X8U1_CHEQU</name>
<evidence type="ECO:0000256" key="7">
    <source>
        <dbReference type="ARBA" id="ARBA00022989"/>
    </source>
</evidence>
<evidence type="ECO:0000259" key="12">
    <source>
        <dbReference type="PROSITE" id="PS50192"/>
    </source>
</evidence>
<dbReference type="EMBL" id="JARKIK010000045">
    <property type="protein sequence ID" value="KAK8736060.1"/>
    <property type="molecule type" value="Genomic_DNA"/>
</dbReference>
<dbReference type="InterPro" id="IPR006011">
    <property type="entry name" value="Syntaxin_N"/>
</dbReference>
<dbReference type="InterPro" id="IPR000727">
    <property type="entry name" value="T_SNARE_dom"/>
</dbReference>
<dbReference type="PROSITE" id="PS00914">
    <property type="entry name" value="SYNTAXIN"/>
    <property type="match status" value="1"/>
</dbReference>
<keyword evidence="4" id="KW-0813">Transport</keyword>
<accession>A0AAW0X8U1</accession>
<keyword evidence="8" id="KW-0175">Coiled coil</keyword>
<dbReference type="Proteomes" id="UP001445076">
    <property type="component" value="Unassembled WGS sequence"/>
</dbReference>
<comment type="caution">
    <text evidence="13">The sequence shown here is derived from an EMBL/GenBank/DDBJ whole genome shotgun (WGS) entry which is preliminary data.</text>
</comment>
<dbReference type="GO" id="GO:0005886">
    <property type="term" value="C:plasma membrane"/>
    <property type="evidence" value="ECO:0007669"/>
    <property type="project" value="TreeGrafter"/>
</dbReference>
<organism evidence="13 14">
    <name type="scientific">Cherax quadricarinatus</name>
    <name type="common">Australian red claw crayfish</name>
    <dbReference type="NCBI Taxonomy" id="27406"/>
    <lineage>
        <taxon>Eukaryota</taxon>
        <taxon>Metazoa</taxon>
        <taxon>Ecdysozoa</taxon>
        <taxon>Arthropoda</taxon>
        <taxon>Crustacea</taxon>
        <taxon>Multicrustacea</taxon>
        <taxon>Malacostraca</taxon>
        <taxon>Eumalacostraca</taxon>
        <taxon>Eucarida</taxon>
        <taxon>Decapoda</taxon>
        <taxon>Pleocyemata</taxon>
        <taxon>Astacidea</taxon>
        <taxon>Parastacoidea</taxon>
        <taxon>Parastacidae</taxon>
        <taxon>Cherax</taxon>
    </lineage>
</organism>
<dbReference type="InterPro" id="IPR006012">
    <property type="entry name" value="Syntaxin/epimorphin_CS"/>
</dbReference>
<dbReference type="Pfam" id="PF00804">
    <property type="entry name" value="Syntaxin"/>
    <property type="match status" value="1"/>
</dbReference>
<evidence type="ECO:0000256" key="4">
    <source>
        <dbReference type="ARBA" id="ARBA00022448"/>
    </source>
</evidence>
<evidence type="ECO:0000256" key="10">
    <source>
        <dbReference type="RuleBase" id="RU003858"/>
    </source>
</evidence>
<dbReference type="GO" id="GO:0006906">
    <property type="term" value="P:vesicle fusion"/>
    <property type="evidence" value="ECO:0007669"/>
    <property type="project" value="TreeGrafter"/>
</dbReference>
<dbReference type="GO" id="GO:0005484">
    <property type="term" value="F:SNAP receptor activity"/>
    <property type="evidence" value="ECO:0007669"/>
    <property type="project" value="InterPro"/>
</dbReference>
<dbReference type="FunFam" id="1.20.58.70:FF:000011">
    <property type="entry name" value="Syntaxin 4"/>
    <property type="match status" value="1"/>
</dbReference>
<evidence type="ECO:0000256" key="9">
    <source>
        <dbReference type="ARBA" id="ARBA00023136"/>
    </source>
</evidence>
<dbReference type="GO" id="GO:0000149">
    <property type="term" value="F:SNARE binding"/>
    <property type="evidence" value="ECO:0007669"/>
    <property type="project" value="TreeGrafter"/>
</dbReference>
<dbReference type="PROSITE" id="PS50192">
    <property type="entry name" value="T_SNARE"/>
    <property type="match status" value="1"/>
</dbReference>
<protein>
    <recommendedName>
        <fullName evidence="12">t-SNARE coiled-coil homology domain-containing protein</fullName>
    </recommendedName>
</protein>
<dbReference type="GO" id="GO:0031201">
    <property type="term" value="C:SNARE complex"/>
    <property type="evidence" value="ECO:0007669"/>
    <property type="project" value="TreeGrafter"/>
</dbReference>
<evidence type="ECO:0000256" key="5">
    <source>
        <dbReference type="ARBA" id="ARBA00022692"/>
    </source>
</evidence>
<dbReference type="SMART" id="SM00397">
    <property type="entry name" value="t_SNARE"/>
    <property type="match status" value="1"/>
</dbReference>
<dbReference type="FunFam" id="1.20.5.110:FF:000022">
    <property type="entry name" value="Syntaxin 19"/>
    <property type="match status" value="1"/>
</dbReference>
<evidence type="ECO:0000313" key="13">
    <source>
        <dbReference type="EMBL" id="KAK8736060.1"/>
    </source>
</evidence>
<dbReference type="GO" id="GO:0048278">
    <property type="term" value="P:vesicle docking"/>
    <property type="evidence" value="ECO:0007669"/>
    <property type="project" value="TreeGrafter"/>
</dbReference>
<evidence type="ECO:0000256" key="8">
    <source>
        <dbReference type="ARBA" id="ARBA00023054"/>
    </source>
</evidence>
<evidence type="ECO:0000256" key="3">
    <source>
        <dbReference type="ARBA" id="ARBA00009063"/>
    </source>
</evidence>
<keyword evidence="5 11" id="KW-0812">Transmembrane</keyword>
<evidence type="ECO:0000256" key="6">
    <source>
        <dbReference type="ARBA" id="ARBA00022775"/>
    </source>
</evidence>
<dbReference type="GO" id="GO:0006886">
    <property type="term" value="P:intracellular protein transport"/>
    <property type="evidence" value="ECO:0007669"/>
    <property type="project" value="InterPro"/>
</dbReference>
<dbReference type="InterPro" id="IPR045242">
    <property type="entry name" value="Syntaxin"/>
</dbReference>
<keyword evidence="14" id="KW-1185">Reference proteome</keyword>
<dbReference type="SUPFAM" id="SSF47661">
    <property type="entry name" value="t-snare proteins"/>
    <property type="match status" value="1"/>
</dbReference>
<dbReference type="AlphaFoldDB" id="A0AAW0X8U1"/>
<proteinExistence type="inferred from homology"/>
<dbReference type="GO" id="GO:0006836">
    <property type="term" value="P:neurotransmitter transport"/>
    <property type="evidence" value="ECO:0007669"/>
    <property type="project" value="UniProtKB-KW"/>
</dbReference>
<dbReference type="InterPro" id="IPR010989">
    <property type="entry name" value="SNARE"/>
</dbReference>
<keyword evidence="6" id="KW-0532">Neurotransmitter transport</keyword>
<keyword evidence="7 11" id="KW-1133">Transmembrane helix</keyword>
<dbReference type="CDD" id="cd00179">
    <property type="entry name" value="SynN"/>
    <property type="match status" value="1"/>
</dbReference>